<keyword evidence="3" id="KW-0472">Membrane</keyword>
<evidence type="ECO:0000313" key="4">
    <source>
        <dbReference type="EMBL" id="RGS43373.1"/>
    </source>
</evidence>
<accession>A0A3R5WLY5</accession>
<name>A0A3R5WLY5_9FIRM</name>
<dbReference type="Proteomes" id="UP000283295">
    <property type="component" value="Unassembled WGS sequence"/>
</dbReference>
<dbReference type="InterPro" id="IPR023365">
    <property type="entry name" value="Sortase_dom-sf"/>
</dbReference>
<dbReference type="SUPFAM" id="SSF63817">
    <property type="entry name" value="Sortase"/>
    <property type="match status" value="1"/>
</dbReference>
<evidence type="ECO:0000256" key="1">
    <source>
        <dbReference type="ARBA" id="ARBA00022801"/>
    </source>
</evidence>
<comment type="caution">
    <text evidence="4">The sequence shown here is derived from an EMBL/GenBank/DDBJ whole genome shotgun (WGS) entry which is preliminary data.</text>
</comment>
<gene>
    <name evidence="4" type="ORF">DWX94_04765</name>
</gene>
<dbReference type="Gene3D" id="2.40.260.10">
    <property type="entry name" value="Sortase"/>
    <property type="match status" value="1"/>
</dbReference>
<evidence type="ECO:0000313" key="5">
    <source>
        <dbReference type="Proteomes" id="UP000283295"/>
    </source>
</evidence>
<dbReference type="InterPro" id="IPR009835">
    <property type="entry name" value="SrtB"/>
</dbReference>
<feature type="active site" description="Acyl-thioester intermediate" evidence="2">
    <location>
        <position position="272"/>
    </location>
</feature>
<keyword evidence="3" id="KW-1133">Transmembrane helix</keyword>
<proteinExistence type="predicted"/>
<dbReference type="CDD" id="cd05826">
    <property type="entry name" value="Sortase_B"/>
    <property type="match status" value="1"/>
</dbReference>
<reference evidence="4 5" key="1">
    <citation type="submission" date="2018-08" db="EMBL/GenBank/DDBJ databases">
        <title>A genome reference for cultivated species of the human gut microbiota.</title>
        <authorList>
            <person name="Zou Y."/>
            <person name="Xue W."/>
            <person name="Luo G."/>
        </authorList>
    </citation>
    <scope>NUCLEOTIDE SEQUENCE [LARGE SCALE GENOMIC DNA]</scope>
    <source>
        <strain evidence="4 5">AF22-21</strain>
    </source>
</reference>
<feature type="active site" description="Proton donor/acceptor" evidence="2">
    <location>
        <position position="171"/>
    </location>
</feature>
<dbReference type="EMBL" id="QRVK01000007">
    <property type="protein sequence ID" value="RGS43373.1"/>
    <property type="molecule type" value="Genomic_DNA"/>
</dbReference>
<dbReference type="AlphaFoldDB" id="A0A3R5WLY5"/>
<keyword evidence="3" id="KW-0812">Transmembrane</keyword>
<evidence type="ECO:0000256" key="3">
    <source>
        <dbReference type="SAM" id="Phobius"/>
    </source>
</evidence>
<dbReference type="InterPro" id="IPR005754">
    <property type="entry name" value="Sortase"/>
</dbReference>
<sequence length="293" mass="34013">MAEDANGVEDKNIKKKSGKRKKTFKDRILDVIIVLLLLVALGSGGYLARYYYIAKTAQSNFDDLKSLMDIDDPEDDYDSGTDDNKSYKTTDGELTILKKYKKLYEKNNDIAGWLKIDDTTIDYPVMYTPGDNEYYLHLDFDKNWSDPGTPFIDENCRPFDNRTTNVLIYGHNMKSGIMFRELLQYEDKDFCKSHNIIKFDTIYETGRYEVVGAFRAEIYPSDDTDHFHYYEFFDAADNEEFDEFIDFVKQNSPYDTGITPEYGDELITLSTCASHVEDGRFVVVARKINEKDK</sequence>
<dbReference type="OrthoDB" id="9806013at2"/>
<dbReference type="Pfam" id="PF04203">
    <property type="entry name" value="Sortase"/>
    <property type="match status" value="1"/>
</dbReference>
<dbReference type="GO" id="GO:0016787">
    <property type="term" value="F:hydrolase activity"/>
    <property type="evidence" value="ECO:0007669"/>
    <property type="project" value="UniProtKB-KW"/>
</dbReference>
<protein>
    <submittedName>
        <fullName evidence="4">Class B sortase</fullName>
    </submittedName>
</protein>
<feature type="transmembrane region" description="Helical" evidence="3">
    <location>
        <begin position="28"/>
        <end position="52"/>
    </location>
</feature>
<keyword evidence="1" id="KW-0378">Hydrolase</keyword>
<organism evidence="4 5">
    <name type="scientific">Coprococcus eutactus</name>
    <dbReference type="NCBI Taxonomy" id="33043"/>
    <lineage>
        <taxon>Bacteria</taxon>
        <taxon>Bacillati</taxon>
        <taxon>Bacillota</taxon>
        <taxon>Clostridia</taxon>
        <taxon>Lachnospirales</taxon>
        <taxon>Lachnospiraceae</taxon>
        <taxon>Coprococcus</taxon>
    </lineage>
</organism>
<evidence type="ECO:0000256" key="2">
    <source>
        <dbReference type="PIRSR" id="PIRSR605754-1"/>
    </source>
</evidence>